<dbReference type="AlphaFoldDB" id="A0A4P9Z0V6"/>
<evidence type="ECO:0000313" key="3">
    <source>
        <dbReference type="Proteomes" id="UP000278143"/>
    </source>
</evidence>
<feature type="signal peptide" evidence="1">
    <location>
        <begin position="1"/>
        <end position="27"/>
    </location>
</feature>
<sequence>MSFNGRSIRSLVVVIAACLLVWPGGDGGARVADAVPGWHEVSAGTSQPCGLIDGTYYRCALPLACQRIPSQSVPVCVVPVDKAGDYCDNVVHKCMNFLQCQMSEDASFGQCVEEEPQPQQDGASQTAA</sequence>
<protein>
    <submittedName>
        <fullName evidence="2">Uncharacterized protein</fullName>
    </submittedName>
</protein>
<dbReference type="EMBL" id="KZ989714">
    <property type="protein sequence ID" value="RKP25532.1"/>
    <property type="molecule type" value="Genomic_DNA"/>
</dbReference>
<gene>
    <name evidence="2" type="ORF">SYNPS1DRAFT_28739</name>
</gene>
<name>A0A4P9Z0V6_9FUNG</name>
<dbReference type="Proteomes" id="UP000278143">
    <property type="component" value="Unassembled WGS sequence"/>
</dbReference>
<feature type="chain" id="PRO_5020550671" evidence="1">
    <location>
        <begin position="28"/>
        <end position="128"/>
    </location>
</feature>
<keyword evidence="1" id="KW-0732">Signal</keyword>
<reference evidence="3" key="1">
    <citation type="journal article" date="2018" name="Nat. Microbiol.">
        <title>Leveraging single-cell genomics to expand the fungal tree of life.</title>
        <authorList>
            <person name="Ahrendt S.R."/>
            <person name="Quandt C.A."/>
            <person name="Ciobanu D."/>
            <person name="Clum A."/>
            <person name="Salamov A."/>
            <person name="Andreopoulos B."/>
            <person name="Cheng J.F."/>
            <person name="Woyke T."/>
            <person name="Pelin A."/>
            <person name="Henrissat B."/>
            <person name="Reynolds N.K."/>
            <person name="Benny G.L."/>
            <person name="Smith M.E."/>
            <person name="James T.Y."/>
            <person name="Grigoriev I.V."/>
        </authorList>
    </citation>
    <scope>NUCLEOTIDE SEQUENCE [LARGE SCALE GENOMIC DNA]</scope>
    <source>
        <strain evidence="3">Benny S71-1</strain>
    </source>
</reference>
<keyword evidence="3" id="KW-1185">Reference proteome</keyword>
<proteinExistence type="predicted"/>
<evidence type="ECO:0000256" key="1">
    <source>
        <dbReference type="SAM" id="SignalP"/>
    </source>
</evidence>
<accession>A0A4P9Z0V6</accession>
<evidence type="ECO:0000313" key="2">
    <source>
        <dbReference type="EMBL" id="RKP25532.1"/>
    </source>
</evidence>
<organism evidence="2 3">
    <name type="scientific">Syncephalis pseudoplumigaleata</name>
    <dbReference type="NCBI Taxonomy" id="1712513"/>
    <lineage>
        <taxon>Eukaryota</taxon>
        <taxon>Fungi</taxon>
        <taxon>Fungi incertae sedis</taxon>
        <taxon>Zoopagomycota</taxon>
        <taxon>Zoopagomycotina</taxon>
        <taxon>Zoopagomycetes</taxon>
        <taxon>Zoopagales</taxon>
        <taxon>Piptocephalidaceae</taxon>
        <taxon>Syncephalis</taxon>
    </lineage>
</organism>